<dbReference type="InterPro" id="IPR005170">
    <property type="entry name" value="Transptr-assoc_dom"/>
</dbReference>
<evidence type="ECO:0000256" key="6">
    <source>
        <dbReference type="ARBA" id="ARBA00022989"/>
    </source>
</evidence>
<organism evidence="13 14">
    <name type="scientific">Rarobacter faecitabidus</name>
    <dbReference type="NCBI Taxonomy" id="13243"/>
    <lineage>
        <taxon>Bacteria</taxon>
        <taxon>Bacillati</taxon>
        <taxon>Actinomycetota</taxon>
        <taxon>Actinomycetes</taxon>
        <taxon>Micrococcales</taxon>
        <taxon>Rarobacteraceae</taxon>
        <taxon>Rarobacter</taxon>
    </lineage>
</organism>
<dbReference type="InterPro" id="IPR000644">
    <property type="entry name" value="CBS_dom"/>
</dbReference>
<reference evidence="13 14" key="1">
    <citation type="submission" date="2019-06" db="EMBL/GenBank/DDBJ databases">
        <title>Sequencing the genomes of 1000 actinobacteria strains.</title>
        <authorList>
            <person name="Klenk H.-P."/>
        </authorList>
    </citation>
    <scope>NUCLEOTIDE SEQUENCE [LARGE SCALE GENOMIC DNA]</scope>
    <source>
        <strain evidence="13 14">DSM 4813</strain>
    </source>
</reference>
<evidence type="ECO:0000313" key="14">
    <source>
        <dbReference type="Proteomes" id="UP000315389"/>
    </source>
</evidence>
<feature type="transmembrane region" description="Helical" evidence="11">
    <location>
        <begin position="91"/>
        <end position="111"/>
    </location>
</feature>
<feature type="region of interest" description="Disordered" evidence="10">
    <location>
        <begin position="417"/>
        <end position="437"/>
    </location>
</feature>
<dbReference type="EMBL" id="VFOS01000001">
    <property type="protein sequence ID" value="TQL64176.1"/>
    <property type="molecule type" value="Genomic_DNA"/>
</dbReference>
<dbReference type="Proteomes" id="UP000315389">
    <property type="component" value="Unassembled WGS sequence"/>
</dbReference>
<protein>
    <submittedName>
        <fullName evidence="13">CBS domain containing-hemolysin-like protein</fullName>
    </submittedName>
</protein>
<feature type="domain" description="CBS" evidence="12">
    <location>
        <begin position="199"/>
        <end position="261"/>
    </location>
</feature>
<dbReference type="PANTHER" id="PTHR22777">
    <property type="entry name" value="HEMOLYSIN-RELATED"/>
    <property type="match status" value="1"/>
</dbReference>
<evidence type="ECO:0000259" key="12">
    <source>
        <dbReference type="PROSITE" id="PS51371"/>
    </source>
</evidence>
<keyword evidence="7 9" id="KW-0129">CBS domain</keyword>
<dbReference type="Pfam" id="PF03471">
    <property type="entry name" value="CorC_HlyC"/>
    <property type="match status" value="1"/>
</dbReference>
<keyword evidence="5" id="KW-0677">Repeat</keyword>
<dbReference type="SMART" id="SM00116">
    <property type="entry name" value="CBS"/>
    <property type="match status" value="2"/>
</dbReference>
<evidence type="ECO:0000256" key="11">
    <source>
        <dbReference type="SAM" id="Phobius"/>
    </source>
</evidence>
<evidence type="ECO:0000256" key="4">
    <source>
        <dbReference type="ARBA" id="ARBA00022692"/>
    </source>
</evidence>
<sequence>MGTAPIELLFLLALAGNVLAALLSAGEAATLRASRSQVADLIARKPNAEARLNRISADPQRTASAAALVRVISETIAAVCLTVAIGALVDAWWLVLIIASGVSIVIALLLVRVSPRTIGRNRPGSTLGWASGLLSATLRIARLAPWAVATRPTAREEGPSGAIVDMVDRAEESGVIEADERKMLQSVVELSHTLTREVMVPRTDMISINEQETLRKGLRLFLRSGYSRVPVIGESTDDMLGVLYFKDLVRVIEAAGLGRESVALGRKVGEVMRPAMFVPESKPVDSLLREFQAASSHVALVVDEYGGIAGLVTIEDAIEEIVGELTDEHDTAAPEIEDLGGDTFRVPARCPLDELGSLFGIEIDDDDVDTVSGLLAKLIGRVPLPGAQAEINGVQLTAERSEGRRKRLATVIASRVRQDEPAAAAATNADGQENGRD</sequence>
<gene>
    <name evidence="13" type="ORF">FB461_0667</name>
</gene>
<dbReference type="SMART" id="SM01091">
    <property type="entry name" value="CorC_HlyC"/>
    <property type="match status" value="1"/>
</dbReference>
<dbReference type="PANTHER" id="PTHR22777:SF32">
    <property type="entry name" value="UPF0053 INNER MEMBRANE PROTEIN YFJD"/>
    <property type="match status" value="1"/>
</dbReference>
<dbReference type="InterPro" id="IPR016169">
    <property type="entry name" value="FAD-bd_PCMH_sub2"/>
</dbReference>
<comment type="similarity">
    <text evidence="2">Belongs to the UPF0053 family.</text>
</comment>
<dbReference type="Pfam" id="PF00571">
    <property type="entry name" value="CBS"/>
    <property type="match status" value="2"/>
</dbReference>
<keyword evidence="6 11" id="KW-1133">Transmembrane helix</keyword>
<dbReference type="PROSITE" id="PS51371">
    <property type="entry name" value="CBS"/>
    <property type="match status" value="2"/>
</dbReference>
<dbReference type="AlphaFoldDB" id="A0A542ZV92"/>
<name>A0A542ZV92_RARFA</name>
<comment type="subcellular location">
    <subcellularLocation>
        <location evidence="1">Cell membrane</location>
        <topology evidence="1">Multi-pass membrane protein</topology>
    </subcellularLocation>
</comment>
<dbReference type="FunFam" id="3.10.580.10:FF:000002">
    <property type="entry name" value="Magnesium/cobalt efflux protein CorC"/>
    <property type="match status" value="1"/>
</dbReference>
<evidence type="ECO:0000256" key="1">
    <source>
        <dbReference type="ARBA" id="ARBA00004651"/>
    </source>
</evidence>
<dbReference type="GO" id="GO:0005886">
    <property type="term" value="C:plasma membrane"/>
    <property type="evidence" value="ECO:0007669"/>
    <property type="project" value="UniProtKB-SubCell"/>
</dbReference>
<dbReference type="Gene3D" id="3.30.465.10">
    <property type="match status" value="1"/>
</dbReference>
<keyword evidence="4 11" id="KW-0812">Transmembrane</keyword>
<evidence type="ECO:0000256" key="10">
    <source>
        <dbReference type="SAM" id="MobiDB-lite"/>
    </source>
</evidence>
<dbReference type="CDD" id="cd04590">
    <property type="entry name" value="CBS_pair_CorC_HlyC_assoc"/>
    <property type="match status" value="1"/>
</dbReference>
<accession>A0A542ZV92</accession>
<evidence type="ECO:0000256" key="5">
    <source>
        <dbReference type="ARBA" id="ARBA00022737"/>
    </source>
</evidence>
<keyword evidence="3" id="KW-1003">Cell membrane</keyword>
<dbReference type="Pfam" id="PF01595">
    <property type="entry name" value="CNNM"/>
    <property type="match status" value="1"/>
</dbReference>
<dbReference type="SUPFAM" id="SSF54631">
    <property type="entry name" value="CBS-domain pair"/>
    <property type="match status" value="1"/>
</dbReference>
<evidence type="ECO:0000256" key="3">
    <source>
        <dbReference type="ARBA" id="ARBA00022475"/>
    </source>
</evidence>
<feature type="domain" description="CBS" evidence="12">
    <location>
        <begin position="271"/>
        <end position="328"/>
    </location>
</feature>
<keyword evidence="8 11" id="KW-0472">Membrane</keyword>
<comment type="caution">
    <text evidence="13">The sequence shown here is derived from an EMBL/GenBank/DDBJ whole genome shotgun (WGS) entry which is preliminary data.</text>
</comment>
<evidence type="ECO:0000256" key="7">
    <source>
        <dbReference type="ARBA" id="ARBA00023122"/>
    </source>
</evidence>
<proteinExistence type="inferred from homology"/>
<dbReference type="GO" id="GO:0050660">
    <property type="term" value="F:flavin adenine dinucleotide binding"/>
    <property type="evidence" value="ECO:0007669"/>
    <property type="project" value="InterPro"/>
</dbReference>
<dbReference type="Gene3D" id="3.10.580.10">
    <property type="entry name" value="CBS-domain"/>
    <property type="match status" value="1"/>
</dbReference>
<dbReference type="InterPro" id="IPR044751">
    <property type="entry name" value="Ion_transp-like_CBS"/>
</dbReference>
<keyword evidence="14" id="KW-1185">Reference proteome</keyword>
<dbReference type="InterPro" id="IPR036318">
    <property type="entry name" value="FAD-bd_PCMH-like_sf"/>
</dbReference>
<evidence type="ECO:0000313" key="13">
    <source>
        <dbReference type="EMBL" id="TQL64176.1"/>
    </source>
</evidence>
<dbReference type="InterPro" id="IPR046342">
    <property type="entry name" value="CBS_dom_sf"/>
</dbReference>
<evidence type="ECO:0000256" key="9">
    <source>
        <dbReference type="PROSITE-ProRule" id="PRU00703"/>
    </source>
</evidence>
<dbReference type="RefSeq" id="WP_142118930.1">
    <property type="nucleotide sequence ID" value="NZ_BAAASV010000003.1"/>
</dbReference>
<dbReference type="InterPro" id="IPR002550">
    <property type="entry name" value="CNNM"/>
</dbReference>
<dbReference type="SUPFAM" id="SSF56176">
    <property type="entry name" value="FAD-binding/transporter-associated domain-like"/>
    <property type="match status" value="1"/>
</dbReference>
<evidence type="ECO:0000256" key="2">
    <source>
        <dbReference type="ARBA" id="ARBA00006337"/>
    </source>
</evidence>
<evidence type="ECO:0000256" key="8">
    <source>
        <dbReference type="ARBA" id="ARBA00023136"/>
    </source>
</evidence>
<dbReference type="OrthoDB" id="110231at2"/>